<comment type="caution">
    <text evidence="6">The sequence shown here is derived from an EMBL/GenBank/DDBJ whole genome shotgun (WGS) entry which is preliminary data.</text>
</comment>
<dbReference type="CDD" id="cd05214">
    <property type="entry name" value="GAPDH_I_N"/>
    <property type="match status" value="1"/>
</dbReference>
<dbReference type="SUPFAM" id="SSF51735">
    <property type="entry name" value="NAD(P)-binding Rossmann-fold domains"/>
    <property type="match status" value="1"/>
</dbReference>
<dbReference type="CDD" id="cd18126">
    <property type="entry name" value="GAPDH_I_C"/>
    <property type="match status" value="1"/>
</dbReference>
<dbReference type="InterPro" id="IPR020831">
    <property type="entry name" value="GlycerAld/Erythrose_P_DH"/>
</dbReference>
<dbReference type="GO" id="GO:0004365">
    <property type="term" value="F:glyceraldehyde-3-phosphate dehydrogenase (NAD+) (phosphorylating) activity"/>
    <property type="evidence" value="ECO:0007669"/>
    <property type="project" value="UniProtKB-EC"/>
</dbReference>
<dbReference type="NCBIfam" id="TIGR01534">
    <property type="entry name" value="GAPDH-I"/>
    <property type="match status" value="1"/>
</dbReference>
<dbReference type="PROSITE" id="PS00071">
    <property type="entry name" value="GAPDH"/>
    <property type="match status" value="1"/>
</dbReference>
<evidence type="ECO:0000259" key="5">
    <source>
        <dbReference type="SMART" id="SM00846"/>
    </source>
</evidence>
<evidence type="ECO:0000313" key="6">
    <source>
        <dbReference type="EMBL" id="MBP1890355.1"/>
    </source>
</evidence>
<evidence type="ECO:0000256" key="2">
    <source>
        <dbReference type="ARBA" id="ARBA00023002"/>
    </source>
</evidence>
<comment type="similarity">
    <text evidence="1 3">Belongs to the glyceraldehyde-3-phosphate dehydrogenase family.</text>
</comment>
<gene>
    <name evidence="6" type="ORF">J2Z53_001950</name>
</gene>
<evidence type="ECO:0000313" key="7">
    <source>
        <dbReference type="Proteomes" id="UP000783390"/>
    </source>
</evidence>
<organism evidence="6 7">
    <name type="scientific">Clostridium moniliforme</name>
    <dbReference type="NCBI Taxonomy" id="39489"/>
    <lineage>
        <taxon>Bacteria</taxon>
        <taxon>Bacillati</taxon>
        <taxon>Bacillota</taxon>
        <taxon>Clostridia</taxon>
        <taxon>Eubacteriales</taxon>
        <taxon>Clostridiaceae</taxon>
        <taxon>Clostridium</taxon>
    </lineage>
</organism>
<proteinExistence type="inferred from homology"/>
<sequence>MKIKVGINGFGRIGRTVLRIAQETLSDNIEIVAINARANSETLAHLFKYDSCFGRFNGDVKVKQDSIIINNKEIKILHKNEPKDIPWNKLGVDIVIESTGKFKTRAELNEHINSGAKKVILTAPAKEGADDITIVMGVNENNYDNSNHNIISNASCTTNCLAPVVKVIDERFGIKKGLITTIHSYTNDQKILDKTHKDLRRARAAGESIIPTTTGAAKAVAKVLPNLKGKLNGFALRVPTPTVSITDLVCEINKTVTKEEINKAFEDASKNELKGILGYSEEPLVSVDYKGDDRSTIVDSLSTMVIDGNMIKIAAWYDNEWGYSARVVDLTNYVAEELKKSQLLSKKIENKIA</sequence>
<evidence type="ECO:0000256" key="3">
    <source>
        <dbReference type="RuleBase" id="RU000397"/>
    </source>
</evidence>
<protein>
    <recommendedName>
        <fullName evidence="4">Glyceraldehyde-3-phosphate dehydrogenase</fullName>
        <ecNumber evidence="4">1.2.1.-</ecNumber>
    </recommendedName>
</protein>
<dbReference type="PIRSF" id="PIRSF000149">
    <property type="entry name" value="GAP_DH"/>
    <property type="match status" value="1"/>
</dbReference>
<dbReference type="InterPro" id="IPR006424">
    <property type="entry name" value="Glyceraldehyde-3-P_DH_1"/>
</dbReference>
<dbReference type="InterPro" id="IPR020829">
    <property type="entry name" value="GlycerAld_3-P_DH_cat"/>
</dbReference>
<evidence type="ECO:0000256" key="4">
    <source>
        <dbReference type="RuleBase" id="RU361160"/>
    </source>
</evidence>
<dbReference type="InterPro" id="IPR036291">
    <property type="entry name" value="NAD(P)-bd_dom_sf"/>
</dbReference>
<keyword evidence="7" id="KW-1185">Reference proteome</keyword>
<dbReference type="Pfam" id="PF02800">
    <property type="entry name" value="Gp_dh_C"/>
    <property type="match status" value="1"/>
</dbReference>
<dbReference type="EMBL" id="JAGGJZ010000006">
    <property type="protein sequence ID" value="MBP1890355.1"/>
    <property type="molecule type" value="Genomic_DNA"/>
</dbReference>
<dbReference type="PRINTS" id="PR00078">
    <property type="entry name" value="G3PDHDRGNASE"/>
</dbReference>
<dbReference type="Gene3D" id="3.30.360.10">
    <property type="entry name" value="Dihydrodipicolinate Reductase, domain 2"/>
    <property type="match status" value="1"/>
</dbReference>
<keyword evidence="2 4" id="KW-0560">Oxidoreductase</keyword>
<dbReference type="RefSeq" id="WP_209797277.1">
    <property type="nucleotide sequence ID" value="NZ_JAGGJZ010000006.1"/>
</dbReference>
<dbReference type="SUPFAM" id="SSF55347">
    <property type="entry name" value="Glyceraldehyde-3-phosphate dehydrogenase-like, C-terminal domain"/>
    <property type="match status" value="1"/>
</dbReference>
<accession>A0ABS4F268</accession>
<feature type="domain" description="Glyceraldehyde 3-phosphate dehydrogenase NAD(P) binding" evidence="5">
    <location>
        <begin position="3"/>
        <end position="156"/>
    </location>
</feature>
<dbReference type="Pfam" id="PF00044">
    <property type="entry name" value="Gp_dh_N"/>
    <property type="match status" value="1"/>
</dbReference>
<dbReference type="Proteomes" id="UP000783390">
    <property type="component" value="Unassembled WGS sequence"/>
</dbReference>
<reference evidence="6 7" key="1">
    <citation type="submission" date="2021-03" db="EMBL/GenBank/DDBJ databases">
        <title>Genomic Encyclopedia of Type Strains, Phase IV (KMG-IV): sequencing the most valuable type-strain genomes for metagenomic binning, comparative biology and taxonomic classification.</title>
        <authorList>
            <person name="Goeker M."/>
        </authorList>
    </citation>
    <scope>NUCLEOTIDE SEQUENCE [LARGE SCALE GENOMIC DNA]</scope>
    <source>
        <strain evidence="6 7">DSM 3984</strain>
    </source>
</reference>
<dbReference type="InterPro" id="IPR020828">
    <property type="entry name" value="GlycerAld_3-P_DH_NAD(P)-bd"/>
</dbReference>
<dbReference type="InterPro" id="IPR020830">
    <property type="entry name" value="GlycerAld_3-P_DH_AS"/>
</dbReference>
<dbReference type="SMART" id="SM00846">
    <property type="entry name" value="Gp_dh_N"/>
    <property type="match status" value="1"/>
</dbReference>
<dbReference type="EC" id="1.2.1.-" evidence="4"/>
<evidence type="ECO:0000256" key="1">
    <source>
        <dbReference type="ARBA" id="ARBA00007406"/>
    </source>
</evidence>
<dbReference type="PANTHER" id="PTHR43148">
    <property type="entry name" value="GLYCERALDEHYDE-3-PHOSPHATE DEHYDROGENASE 2"/>
    <property type="match status" value="1"/>
</dbReference>
<name>A0ABS4F268_9CLOT</name>
<dbReference type="Gene3D" id="3.40.50.720">
    <property type="entry name" value="NAD(P)-binding Rossmann-like Domain"/>
    <property type="match status" value="1"/>
</dbReference>